<protein>
    <submittedName>
        <fullName evidence="1">Uncharacterized protein</fullName>
    </submittedName>
</protein>
<keyword evidence="2" id="KW-1185">Reference proteome</keyword>
<proteinExistence type="predicted"/>
<comment type="caution">
    <text evidence="1">The sequence shown here is derived from an EMBL/GenBank/DDBJ whole genome shotgun (WGS) entry which is preliminary data.</text>
</comment>
<evidence type="ECO:0000313" key="2">
    <source>
        <dbReference type="Proteomes" id="UP000658320"/>
    </source>
</evidence>
<reference evidence="1" key="1">
    <citation type="journal article" date="2014" name="Int. J. Syst. Evol. Microbiol.">
        <title>Complete genome sequence of Corynebacterium casei LMG S-19264T (=DSM 44701T), isolated from a smear-ripened cheese.</title>
        <authorList>
            <consortium name="US DOE Joint Genome Institute (JGI-PGF)"/>
            <person name="Walter F."/>
            <person name="Albersmeier A."/>
            <person name="Kalinowski J."/>
            <person name="Ruckert C."/>
        </authorList>
    </citation>
    <scope>NUCLEOTIDE SEQUENCE</scope>
    <source>
        <strain evidence="1">JCM 4346</strain>
    </source>
</reference>
<reference evidence="1" key="2">
    <citation type="submission" date="2020-09" db="EMBL/GenBank/DDBJ databases">
        <authorList>
            <person name="Sun Q."/>
            <person name="Ohkuma M."/>
        </authorList>
    </citation>
    <scope>NUCLEOTIDE SEQUENCE</scope>
    <source>
        <strain evidence="1">JCM 4346</strain>
    </source>
</reference>
<name>A0A918C8Z2_9ACTN</name>
<accession>A0A918C8Z2</accession>
<sequence>MVRVTTEAVIGAVTGSITAPLTLLLGRCDPAGRLRYIGRSTTLSRAAGRAVADQLAPPRAAHPWTGWRFSAGCGTQRTL</sequence>
<organism evidence="1 2">
    <name type="scientific">Streptomyces aurantiogriseus</name>
    <dbReference type="NCBI Taxonomy" id="66870"/>
    <lineage>
        <taxon>Bacteria</taxon>
        <taxon>Bacillati</taxon>
        <taxon>Actinomycetota</taxon>
        <taxon>Actinomycetes</taxon>
        <taxon>Kitasatosporales</taxon>
        <taxon>Streptomycetaceae</taxon>
        <taxon>Streptomyces</taxon>
    </lineage>
</organism>
<dbReference type="EMBL" id="BMSX01000005">
    <property type="protein sequence ID" value="GGR09538.1"/>
    <property type="molecule type" value="Genomic_DNA"/>
</dbReference>
<dbReference type="AlphaFoldDB" id="A0A918C8Z2"/>
<dbReference type="Proteomes" id="UP000658320">
    <property type="component" value="Unassembled WGS sequence"/>
</dbReference>
<evidence type="ECO:0000313" key="1">
    <source>
        <dbReference type="EMBL" id="GGR09538.1"/>
    </source>
</evidence>
<gene>
    <name evidence="1" type="ORF">GCM10010251_26660</name>
</gene>